<dbReference type="AlphaFoldDB" id="A0AAU2A0B9"/>
<sequence length="200" mass="22539">MIKDEVERVRDALADLCEPLHDVFAWAGQRRGEALPELSHHVYGWHGTHTIRALAHYRLRKTNLGVWTLSGNHARNGELSLTDSEYSVRVLHALNDRDVPPPGPNRARTAYYHNPPLPLQEKLVGPPNDKLLALWRIDAKTGAPSFRVVRPIGKWNFGGKAKTDLDFPLPETAVDLKNLHFEPADEGLEEIQIPMEDDGK</sequence>
<reference evidence="1" key="1">
    <citation type="submission" date="2022-10" db="EMBL/GenBank/DDBJ databases">
        <title>The complete genomes of actinobacterial strains from the NBC collection.</title>
        <authorList>
            <person name="Joergensen T.S."/>
            <person name="Alvarez Arevalo M."/>
            <person name="Sterndorff E.B."/>
            <person name="Faurdal D."/>
            <person name="Vuksanovic O."/>
            <person name="Mourched A.-S."/>
            <person name="Charusanti P."/>
            <person name="Shaw S."/>
            <person name="Blin K."/>
            <person name="Weber T."/>
        </authorList>
    </citation>
    <scope>NUCLEOTIDE SEQUENCE</scope>
    <source>
        <strain evidence="1">NBC_00093</strain>
    </source>
</reference>
<accession>A0AAU2A0B9</accession>
<dbReference type="EMBL" id="CP108222">
    <property type="protein sequence ID" value="WTT17677.1"/>
    <property type="molecule type" value="Genomic_DNA"/>
</dbReference>
<protein>
    <submittedName>
        <fullName evidence="1">Uncharacterized protein</fullName>
    </submittedName>
</protein>
<organism evidence="1">
    <name type="scientific">Streptomyces sp. NBC_00093</name>
    <dbReference type="NCBI Taxonomy" id="2975649"/>
    <lineage>
        <taxon>Bacteria</taxon>
        <taxon>Bacillati</taxon>
        <taxon>Actinomycetota</taxon>
        <taxon>Actinomycetes</taxon>
        <taxon>Kitasatosporales</taxon>
        <taxon>Streptomycetaceae</taxon>
        <taxon>Streptomyces</taxon>
    </lineage>
</organism>
<gene>
    <name evidence="1" type="ORF">OHA22_20105</name>
</gene>
<proteinExistence type="predicted"/>
<evidence type="ECO:0000313" key="1">
    <source>
        <dbReference type="EMBL" id="WTT17677.1"/>
    </source>
</evidence>
<name>A0AAU2A0B9_9ACTN</name>